<dbReference type="AlphaFoldDB" id="A0A8X6PHE9"/>
<sequence length="51" mass="5622">GATYPLNLDYSIKTIATFSAISENIYLAPLTQTDTALGNVQRHAKRNGQQR</sequence>
<name>A0A8X6PHE9_NEPPI</name>
<evidence type="ECO:0000313" key="2">
    <source>
        <dbReference type="Proteomes" id="UP000887013"/>
    </source>
</evidence>
<comment type="caution">
    <text evidence="1">The sequence shown here is derived from an EMBL/GenBank/DDBJ whole genome shotgun (WGS) entry which is preliminary data.</text>
</comment>
<dbReference type="EMBL" id="BMAW01021068">
    <property type="protein sequence ID" value="GFT71320.1"/>
    <property type="molecule type" value="Genomic_DNA"/>
</dbReference>
<organism evidence="1 2">
    <name type="scientific">Nephila pilipes</name>
    <name type="common">Giant wood spider</name>
    <name type="synonym">Nephila maculata</name>
    <dbReference type="NCBI Taxonomy" id="299642"/>
    <lineage>
        <taxon>Eukaryota</taxon>
        <taxon>Metazoa</taxon>
        <taxon>Ecdysozoa</taxon>
        <taxon>Arthropoda</taxon>
        <taxon>Chelicerata</taxon>
        <taxon>Arachnida</taxon>
        <taxon>Araneae</taxon>
        <taxon>Araneomorphae</taxon>
        <taxon>Entelegynae</taxon>
        <taxon>Araneoidea</taxon>
        <taxon>Nephilidae</taxon>
        <taxon>Nephila</taxon>
    </lineage>
</organism>
<accession>A0A8X6PHE9</accession>
<evidence type="ECO:0000313" key="1">
    <source>
        <dbReference type="EMBL" id="GFT71320.1"/>
    </source>
</evidence>
<feature type="non-terminal residue" evidence="1">
    <location>
        <position position="1"/>
    </location>
</feature>
<gene>
    <name evidence="1" type="ORF">NPIL_530581</name>
</gene>
<protein>
    <submittedName>
        <fullName evidence="1">Uncharacterized protein</fullName>
    </submittedName>
</protein>
<proteinExistence type="predicted"/>
<dbReference type="Proteomes" id="UP000887013">
    <property type="component" value="Unassembled WGS sequence"/>
</dbReference>
<keyword evidence="2" id="KW-1185">Reference proteome</keyword>
<reference evidence="1" key="1">
    <citation type="submission" date="2020-08" db="EMBL/GenBank/DDBJ databases">
        <title>Multicomponent nature underlies the extraordinary mechanical properties of spider dragline silk.</title>
        <authorList>
            <person name="Kono N."/>
            <person name="Nakamura H."/>
            <person name="Mori M."/>
            <person name="Yoshida Y."/>
            <person name="Ohtoshi R."/>
            <person name="Malay A.D."/>
            <person name="Moran D.A.P."/>
            <person name="Tomita M."/>
            <person name="Numata K."/>
            <person name="Arakawa K."/>
        </authorList>
    </citation>
    <scope>NUCLEOTIDE SEQUENCE</scope>
</reference>